<evidence type="ECO:0000313" key="2">
    <source>
        <dbReference type="Proteomes" id="UP000008909"/>
    </source>
</evidence>
<dbReference type="EMBL" id="DF142907">
    <property type="protein sequence ID" value="GAA48752.1"/>
    <property type="molecule type" value="Genomic_DNA"/>
</dbReference>
<dbReference type="Proteomes" id="UP000008909">
    <property type="component" value="Unassembled WGS sequence"/>
</dbReference>
<gene>
    <name evidence="1" type="ORF">CLF_101991</name>
</gene>
<sequence>MNSLKAPYKKWCPTRMSTLPILLQLCCRTLQSLQSPGFQIDVDANLVDVEYAEDIILIFEESEAQALLNKQIIIIPSFGVRLPPSTCKVMLQNVHSLNMLV</sequence>
<organism evidence="1 2">
    <name type="scientific">Clonorchis sinensis</name>
    <name type="common">Chinese liver fluke</name>
    <dbReference type="NCBI Taxonomy" id="79923"/>
    <lineage>
        <taxon>Eukaryota</taxon>
        <taxon>Metazoa</taxon>
        <taxon>Spiralia</taxon>
        <taxon>Lophotrochozoa</taxon>
        <taxon>Platyhelminthes</taxon>
        <taxon>Trematoda</taxon>
        <taxon>Digenea</taxon>
        <taxon>Opisthorchiida</taxon>
        <taxon>Opisthorchiata</taxon>
        <taxon>Opisthorchiidae</taxon>
        <taxon>Clonorchis</taxon>
    </lineage>
</organism>
<proteinExistence type="predicted"/>
<evidence type="ECO:0008006" key="3">
    <source>
        <dbReference type="Google" id="ProtNLM"/>
    </source>
</evidence>
<keyword evidence="2" id="KW-1185">Reference proteome</keyword>
<reference key="2">
    <citation type="submission" date="2011-10" db="EMBL/GenBank/DDBJ databases">
        <title>The genome and transcriptome sequence of Clonorchis sinensis provide insights into the carcinogenic liver fluke.</title>
        <authorList>
            <person name="Wang X."/>
            <person name="Huang Y."/>
            <person name="Chen W."/>
            <person name="Liu H."/>
            <person name="Guo L."/>
            <person name="Chen Y."/>
            <person name="Luo F."/>
            <person name="Zhou W."/>
            <person name="Sun J."/>
            <person name="Mao Q."/>
            <person name="Liang P."/>
            <person name="Zhou C."/>
            <person name="Tian Y."/>
            <person name="Men J."/>
            <person name="Lv X."/>
            <person name="Huang L."/>
            <person name="Zhou J."/>
            <person name="Hu Y."/>
            <person name="Li R."/>
            <person name="Zhang F."/>
            <person name="Lei H."/>
            <person name="Li X."/>
            <person name="Hu X."/>
            <person name="Liang C."/>
            <person name="Xu J."/>
            <person name="Wu Z."/>
            <person name="Yu X."/>
        </authorList>
    </citation>
    <scope>NUCLEOTIDE SEQUENCE</scope>
    <source>
        <strain>Henan</strain>
    </source>
</reference>
<name>G7Y717_CLOSI</name>
<protein>
    <recommendedName>
        <fullName evidence="3">Reverse transcriptase domain-containing protein</fullName>
    </recommendedName>
</protein>
<evidence type="ECO:0000313" key="1">
    <source>
        <dbReference type="EMBL" id="GAA48752.1"/>
    </source>
</evidence>
<dbReference type="AlphaFoldDB" id="G7Y717"/>
<accession>G7Y717</accession>
<reference evidence="1" key="1">
    <citation type="journal article" date="2011" name="Genome Biol.">
        <title>The draft genome of the carcinogenic human liver fluke Clonorchis sinensis.</title>
        <authorList>
            <person name="Wang X."/>
            <person name="Chen W."/>
            <person name="Huang Y."/>
            <person name="Sun J."/>
            <person name="Men J."/>
            <person name="Liu H."/>
            <person name="Luo F."/>
            <person name="Guo L."/>
            <person name="Lv X."/>
            <person name="Deng C."/>
            <person name="Zhou C."/>
            <person name="Fan Y."/>
            <person name="Li X."/>
            <person name="Huang L."/>
            <person name="Hu Y."/>
            <person name="Liang C."/>
            <person name="Hu X."/>
            <person name="Xu J."/>
            <person name="Yu X."/>
        </authorList>
    </citation>
    <scope>NUCLEOTIDE SEQUENCE [LARGE SCALE GENOMIC DNA]</scope>
    <source>
        <strain evidence="1">Henan</strain>
    </source>
</reference>